<accession>F6I1Q9</accession>
<dbReference type="EMBL" id="FN596514">
    <property type="protein sequence ID" value="CCB60876.1"/>
    <property type="molecule type" value="Genomic_DNA"/>
</dbReference>
<dbReference type="Proteomes" id="UP000009183">
    <property type="component" value="Chromosome 15"/>
</dbReference>
<dbReference type="PaxDb" id="29760-VIT_15s0107g00190.t01"/>
<evidence type="ECO:0000256" key="1">
    <source>
        <dbReference type="SAM" id="MobiDB-lite"/>
    </source>
</evidence>
<name>F6I1Q9_VITVI</name>
<feature type="compositionally biased region" description="Polar residues" evidence="1">
    <location>
        <begin position="7"/>
        <end position="25"/>
    </location>
</feature>
<proteinExistence type="predicted"/>
<feature type="region of interest" description="Disordered" evidence="1">
    <location>
        <begin position="1"/>
        <end position="25"/>
    </location>
</feature>
<dbReference type="HOGENOM" id="CLU_3419849_0_0_1"/>
<organism evidence="2 3">
    <name type="scientific">Vitis vinifera</name>
    <name type="common">Grape</name>
    <dbReference type="NCBI Taxonomy" id="29760"/>
    <lineage>
        <taxon>Eukaryota</taxon>
        <taxon>Viridiplantae</taxon>
        <taxon>Streptophyta</taxon>
        <taxon>Embryophyta</taxon>
        <taxon>Tracheophyta</taxon>
        <taxon>Spermatophyta</taxon>
        <taxon>Magnoliopsida</taxon>
        <taxon>eudicotyledons</taxon>
        <taxon>Gunneridae</taxon>
        <taxon>Pentapetalae</taxon>
        <taxon>rosids</taxon>
        <taxon>Vitales</taxon>
        <taxon>Vitaceae</taxon>
        <taxon>Viteae</taxon>
        <taxon>Vitis</taxon>
    </lineage>
</organism>
<evidence type="ECO:0000313" key="3">
    <source>
        <dbReference type="Proteomes" id="UP000009183"/>
    </source>
</evidence>
<sequence>MKKGIQDPSTEKSYNPNKDWQNEVI</sequence>
<protein>
    <submittedName>
        <fullName evidence="2">Uncharacterized protein</fullName>
    </submittedName>
</protein>
<gene>
    <name evidence="2" type="ordered locus">VIT_15s0107g00190</name>
</gene>
<evidence type="ECO:0000313" key="2">
    <source>
        <dbReference type="EMBL" id="CCB60876.1"/>
    </source>
</evidence>
<dbReference type="AlphaFoldDB" id="F6I1Q9"/>
<dbReference type="InParanoid" id="F6I1Q9"/>
<reference evidence="3" key="1">
    <citation type="journal article" date="2007" name="Nature">
        <title>The grapevine genome sequence suggests ancestral hexaploidization in major angiosperm phyla.</title>
        <authorList>
            <consortium name="The French-Italian Public Consortium for Grapevine Genome Characterization."/>
            <person name="Jaillon O."/>
            <person name="Aury J.-M."/>
            <person name="Noel B."/>
            <person name="Policriti A."/>
            <person name="Clepet C."/>
            <person name="Casagrande A."/>
            <person name="Choisne N."/>
            <person name="Aubourg S."/>
            <person name="Vitulo N."/>
            <person name="Jubin C."/>
            <person name="Vezzi A."/>
            <person name="Legeai F."/>
            <person name="Hugueney P."/>
            <person name="Dasilva C."/>
            <person name="Horner D."/>
            <person name="Mica E."/>
            <person name="Jublot D."/>
            <person name="Poulain J."/>
            <person name="Bruyere C."/>
            <person name="Billault A."/>
            <person name="Segurens B."/>
            <person name="Gouyvenoux M."/>
            <person name="Ugarte E."/>
            <person name="Cattonaro F."/>
            <person name="Anthouard V."/>
            <person name="Vico V."/>
            <person name="Del Fabbro C."/>
            <person name="Alaux M."/>
            <person name="Di Gaspero G."/>
            <person name="Dumas V."/>
            <person name="Felice N."/>
            <person name="Paillard S."/>
            <person name="Juman I."/>
            <person name="Moroldo M."/>
            <person name="Scalabrin S."/>
            <person name="Canaguier A."/>
            <person name="Le Clainche I."/>
            <person name="Malacrida G."/>
            <person name="Durand E."/>
            <person name="Pesole G."/>
            <person name="Laucou V."/>
            <person name="Chatelet P."/>
            <person name="Merdinoglu D."/>
            <person name="Delledonne M."/>
            <person name="Pezzotti M."/>
            <person name="Lecharny A."/>
            <person name="Scarpelli C."/>
            <person name="Artiguenave F."/>
            <person name="Pe M.E."/>
            <person name="Valle G."/>
            <person name="Morgante M."/>
            <person name="Caboche M."/>
            <person name="Adam-Blondon A.-F."/>
            <person name="Weissenbach J."/>
            <person name="Quetier F."/>
            <person name="Wincker P."/>
        </authorList>
    </citation>
    <scope>NUCLEOTIDE SEQUENCE [LARGE SCALE GENOMIC DNA]</scope>
    <source>
        <strain evidence="3">cv. Pinot noir / PN40024</strain>
    </source>
</reference>
<keyword evidence="3" id="KW-1185">Reference proteome</keyword>